<dbReference type="AlphaFoldDB" id="A0A8D4VP72"/>
<evidence type="ECO:0000256" key="2">
    <source>
        <dbReference type="ARBA" id="ARBA00009142"/>
    </source>
</evidence>
<dbReference type="Proteomes" id="UP000824988">
    <property type="component" value="Chromosome"/>
</dbReference>
<comment type="subcellular location">
    <subcellularLocation>
        <location evidence="6">Cell membrane</location>
        <topology evidence="6">Multi-pass membrane protein</topology>
    </subcellularLocation>
    <subcellularLocation>
        <location evidence="1">Membrane</location>
        <topology evidence="1">Multi-pass membrane protein</topology>
    </subcellularLocation>
</comment>
<evidence type="ECO:0000256" key="3">
    <source>
        <dbReference type="ARBA" id="ARBA00022692"/>
    </source>
</evidence>
<feature type="transmembrane region" description="Helical" evidence="6">
    <location>
        <begin position="293"/>
        <end position="312"/>
    </location>
</feature>
<name>A0A8D4VP72_9GAMM</name>
<organism evidence="7 8">
    <name type="scientific">Methylogaea oryzae</name>
    <dbReference type="NCBI Taxonomy" id="1295382"/>
    <lineage>
        <taxon>Bacteria</taxon>
        <taxon>Pseudomonadati</taxon>
        <taxon>Pseudomonadota</taxon>
        <taxon>Gammaproteobacteria</taxon>
        <taxon>Methylococcales</taxon>
        <taxon>Methylococcaceae</taxon>
        <taxon>Methylogaea</taxon>
    </lineage>
</organism>
<dbReference type="InterPro" id="IPR002781">
    <property type="entry name" value="TM_pro_TauE-like"/>
</dbReference>
<dbReference type="Pfam" id="PF01925">
    <property type="entry name" value="TauE"/>
    <property type="match status" value="1"/>
</dbReference>
<feature type="transmembrane region" description="Helical" evidence="6">
    <location>
        <begin position="39"/>
        <end position="64"/>
    </location>
</feature>
<feature type="transmembrane region" description="Helical" evidence="6">
    <location>
        <begin position="171"/>
        <end position="201"/>
    </location>
</feature>
<feature type="transmembrane region" description="Helical" evidence="6">
    <location>
        <begin position="76"/>
        <end position="98"/>
    </location>
</feature>
<sequence length="318" mass="34586">MSRNRILVFLIPPLVWLAWYCLPDTPPWWALREHWRITLTMALGSFIGGATSEAGGAVAFPVFTKVLAIPPAHAKLFSLATQSIGMGSGFLTILLLRIRVEWRAVAWVVLGSVPMLAVGLSLSNLLPSSAVRILFTVVQCSFALALLWHNLDTARDRHLHLPRFGALEKGILLAFGMLGGLVSGLLGSGLEIIVFSVLVLLFRLCEKAATPTVIVMMVLTSWSGFAMIAAAGQFVPPVSEYWLAAVPIVVVGAPLGVYVCSRMSRLLVVGTLIVLILAELVSSLILIPLSREIAAGSAALFLLFSCLYYLMYRSHRYR</sequence>
<accession>A0A8D4VP72</accession>
<feature type="transmembrane region" description="Helical" evidence="6">
    <location>
        <begin position="133"/>
        <end position="151"/>
    </location>
</feature>
<dbReference type="PANTHER" id="PTHR31154">
    <property type="entry name" value="MEMBRANE TRANSPORTER PROTEIN"/>
    <property type="match status" value="1"/>
</dbReference>
<keyword evidence="4 6" id="KW-1133">Transmembrane helix</keyword>
<feature type="transmembrane region" description="Helical" evidence="6">
    <location>
        <begin position="241"/>
        <end position="259"/>
    </location>
</feature>
<dbReference type="PANTHER" id="PTHR31154:SF4">
    <property type="entry name" value="MEMBRANE TRANSPORTER PROTEIN"/>
    <property type="match status" value="1"/>
</dbReference>
<evidence type="ECO:0000256" key="1">
    <source>
        <dbReference type="ARBA" id="ARBA00004141"/>
    </source>
</evidence>
<evidence type="ECO:0000256" key="5">
    <source>
        <dbReference type="ARBA" id="ARBA00023136"/>
    </source>
</evidence>
<comment type="similarity">
    <text evidence="2 6">Belongs to the 4-toluene sulfonate uptake permease (TSUP) (TC 2.A.102) family.</text>
</comment>
<reference evidence="7" key="1">
    <citation type="submission" date="2019-06" db="EMBL/GenBank/DDBJ databases">
        <title>Complete genome sequence of Methylogaea oryzae strain JCM16910.</title>
        <authorList>
            <person name="Asakawa S."/>
        </authorList>
    </citation>
    <scope>NUCLEOTIDE SEQUENCE</scope>
    <source>
        <strain evidence="7">E10</strain>
    </source>
</reference>
<keyword evidence="5 6" id="KW-0472">Membrane</keyword>
<proteinExistence type="inferred from homology"/>
<dbReference type="KEGG" id="moz:MoryE10_24490"/>
<gene>
    <name evidence="7" type="ORF">MoryE10_24490</name>
</gene>
<protein>
    <recommendedName>
        <fullName evidence="6">Probable membrane transporter protein</fullName>
    </recommendedName>
</protein>
<keyword evidence="3 6" id="KW-0812">Transmembrane</keyword>
<evidence type="ECO:0000313" key="8">
    <source>
        <dbReference type="Proteomes" id="UP000824988"/>
    </source>
</evidence>
<evidence type="ECO:0000313" key="7">
    <source>
        <dbReference type="EMBL" id="BBL71843.1"/>
    </source>
</evidence>
<feature type="transmembrane region" description="Helical" evidence="6">
    <location>
        <begin position="104"/>
        <end position="126"/>
    </location>
</feature>
<dbReference type="GO" id="GO:0005886">
    <property type="term" value="C:plasma membrane"/>
    <property type="evidence" value="ECO:0007669"/>
    <property type="project" value="UniProtKB-SubCell"/>
</dbReference>
<evidence type="ECO:0000256" key="4">
    <source>
        <dbReference type="ARBA" id="ARBA00022989"/>
    </source>
</evidence>
<keyword evidence="8" id="KW-1185">Reference proteome</keyword>
<feature type="transmembrane region" description="Helical" evidence="6">
    <location>
        <begin position="213"/>
        <end position="235"/>
    </location>
</feature>
<dbReference type="EMBL" id="AP019782">
    <property type="protein sequence ID" value="BBL71843.1"/>
    <property type="molecule type" value="Genomic_DNA"/>
</dbReference>
<dbReference type="RefSeq" id="WP_054774220.1">
    <property type="nucleotide sequence ID" value="NZ_AP019782.1"/>
</dbReference>
<keyword evidence="6" id="KW-1003">Cell membrane</keyword>
<evidence type="ECO:0000256" key="6">
    <source>
        <dbReference type="RuleBase" id="RU363041"/>
    </source>
</evidence>
<feature type="transmembrane region" description="Helical" evidence="6">
    <location>
        <begin position="266"/>
        <end position="287"/>
    </location>
</feature>